<feature type="transmembrane region" description="Helical" evidence="5">
    <location>
        <begin position="20"/>
        <end position="40"/>
    </location>
</feature>
<organism evidence="7">
    <name type="scientific">bioreactor metagenome</name>
    <dbReference type="NCBI Taxonomy" id="1076179"/>
    <lineage>
        <taxon>unclassified sequences</taxon>
        <taxon>metagenomes</taxon>
        <taxon>ecological metagenomes</taxon>
    </lineage>
</organism>
<feature type="transmembrane region" description="Helical" evidence="5">
    <location>
        <begin position="136"/>
        <end position="155"/>
    </location>
</feature>
<dbReference type="InterPro" id="IPR037185">
    <property type="entry name" value="EmrE-like"/>
</dbReference>
<comment type="caution">
    <text evidence="7">The sequence shown here is derived from an EMBL/GenBank/DDBJ whole genome shotgun (WGS) entry which is preliminary data.</text>
</comment>
<dbReference type="Gene3D" id="1.10.3730.20">
    <property type="match status" value="1"/>
</dbReference>
<feature type="transmembrane region" description="Helical" evidence="5">
    <location>
        <begin position="75"/>
        <end position="95"/>
    </location>
</feature>
<gene>
    <name evidence="7" type="ORF">SDC9_144177</name>
</gene>
<keyword evidence="4 5" id="KW-0472">Membrane</keyword>
<reference evidence="7" key="1">
    <citation type="submission" date="2019-08" db="EMBL/GenBank/DDBJ databases">
        <authorList>
            <person name="Kucharzyk K."/>
            <person name="Murdoch R.W."/>
            <person name="Higgins S."/>
            <person name="Loffler F."/>
        </authorList>
    </citation>
    <scope>NUCLEOTIDE SEQUENCE</scope>
</reference>
<evidence type="ECO:0000313" key="7">
    <source>
        <dbReference type="EMBL" id="MPM97006.1"/>
    </source>
</evidence>
<dbReference type="GO" id="GO:0016020">
    <property type="term" value="C:membrane"/>
    <property type="evidence" value="ECO:0007669"/>
    <property type="project" value="UniProtKB-SubCell"/>
</dbReference>
<sequence length="212" mass="22750">MAGFQFFFFAAVKLTGVSVGTMVAIGSAPLWAGLLGYFVYKEPPEKMWYFSTILAVVGCFFLSMEGVSFQAEASFLGIFMALGAAFSYAVCGIGLKGLRLSHGPVESAAITLCGGALFLIPLLFLFNISWLSEWKGVGVALHLGIVATALPYVLFSIGIAWIPVAKVYTLSLTEPLTACLLGVFLLGERLSMLSFFGIFLIFIGLALLSRKK</sequence>
<dbReference type="InterPro" id="IPR050638">
    <property type="entry name" value="AA-Vitamin_Transporters"/>
</dbReference>
<feature type="domain" description="EamA" evidence="6">
    <location>
        <begin position="76"/>
        <end position="209"/>
    </location>
</feature>
<evidence type="ECO:0000256" key="2">
    <source>
        <dbReference type="ARBA" id="ARBA00022692"/>
    </source>
</evidence>
<accession>A0A645E638</accession>
<feature type="transmembrane region" description="Helical" evidence="5">
    <location>
        <begin position="192"/>
        <end position="209"/>
    </location>
</feature>
<feature type="transmembrane region" description="Helical" evidence="5">
    <location>
        <begin position="107"/>
        <end position="130"/>
    </location>
</feature>
<evidence type="ECO:0000256" key="5">
    <source>
        <dbReference type="SAM" id="Phobius"/>
    </source>
</evidence>
<proteinExistence type="predicted"/>
<evidence type="ECO:0000256" key="1">
    <source>
        <dbReference type="ARBA" id="ARBA00004141"/>
    </source>
</evidence>
<dbReference type="PANTHER" id="PTHR32322:SF2">
    <property type="entry name" value="EAMA DOMAIN-CONTAINING PROTEIN"/>
    <property type="match status" value="1"/>
</dbReference>
<dbReference type="EMBL" id="VSSQ01043335">
    <property type="protein sequence ID" value="MPM97006.1"/>
    <property type="molecule type" value="Genomic_DNA"/>
</dbReference>
<dbReference type="AlphaFoldDB" id="A0A645E638"/>
<protein>
    <recommendedName>
        <fullName evidence="6">EamA domain-containing protein</fullName>
    </recommendedName>
</protein>
<dbReference type="PANTHER" id="PTHR32322">
    <property type="entry name" value="INNER MEMBRANE TRANSPORTER"/>
    <property type="match status" value="1"/>
</dbReference>
<name>A0A645E638_9ZZZZ</name>
<evidence type="ECO:0000256" key="4">
    <source>
        <dbReference type="ARBA" id="ARBA00023136"/>
    </source>
</evidence>
<dbReference type="SUPFAM" id="SSF103481">
    <property type="entry name" value="Multidrug resistance efflux transporter EmrE"/>
    <property type="match status" value="2"/>
</dbReference>
<evidence type="ECO:0000259" key="6">
    <source>
        <dbReference type="Pfam" id="PF00892"/>
    </source>
</evidence>
<dbReference type="InterPro" id="IPR000620">
    <property type="entry name" value="EamA_dom"/>
</dbReference>
<keyword evidence="2 5" id="KW-0812">Transmembrane</keyword>
<keyword evidence="3 5" id="KW-1133">Transmembrane helix</keyword>
<feature type="transmembrane region" description="Helical" evidence="5">
    <location>
        <begin position="47"/>
        <end position="69"/>
    </location>
</feature>
<feature type="domain" description="EamA" evidence="6">
    <location>
        <begin position="3"/>
        <end position="63"/>
    </location>
</feature>
<evidence type="ECO:0000256" key="3">
    <source>
        <dbReference type="ARBA" id="ARBA00022989"/>
    </source>
</evidence>
<dbReference type="Pfam" id="PF00892">
    <property type="entry name" value="EamA"/>
    <property type="match status" value="2"/>
</dbReference>
<comment type="subcellular location">
    <subcellularLocation>
        <location evidence="1">Membrane</location>
        <topology evidence="1">Multi-pass membrane protein</topology>
    </subcellularLocation>
</comment>